<dbReference type="InterPro" id="IPR002347">
    <property type="entry name" value="SDR_fam"/>
</dbReference>
<protein>
    <submittedName>
        <fullName evidence="4">Short-chain dehydrogenase</fullName>
    </submittedName>
</protein>
<dbReference type="EMBL" id="MOMC01000016">
    <property type="protein sequence ID" value="ONH31372.1"/>
    <property type="molecule type" value="Genomic_DNA"/>
</dbReference>
<dbReference type="SUPFAM" id="SSF51735">
    <property type="entry name" value="NAD(P)-binding Rossmann-fold domains"/>
    <property type="match status" value="1"/>
</dbReference>
<dbReference type="Gene3D" id="3.40.50.720">
    <property type="entry name" value="NAD(P)-binding Rossmann-like Domain"/>
    <property type="match status" value="1"/>
</dbReference>
<dbReference type="InterPro" id="IPR020904">
    <property type="entry name" value="Sc_DH/Rdtase_CS"/>
</dbReference>
<accession>A0A1V2IDU9</accession>
<dbReference type="PROSITE" id="PS00061">
    <property type="entry name" value="ADH_SHORT"/>
    <property type="match status" value="1"/>
</dbReference>
<evidence type="ECO:0000313" key="5">
    <source>
        <dbReference type="Proteomes" id="UP000188929"/>
    </source>
</evidence>
<proteinExistence type="inferred from homology"/>
<comment type="similarity">
    <text evidence="2">Belongs to the short-chain dehydrogenases/reductases (SDR) family.</text>
</comment>
<name>A0A1V2IDU9_9ACTN</name>
<gene>
    <name evidence="4" type="ORF">BL253_08840</name>
</gene>
<evidence type="ECO:0000256" key="2">
    <source>
        <dbReference type="ARBA" id="ARBA00006484"/>
    </source>
</evidence>
<comment type="subcellular location">
    <subcellularLocation>
        <location evidence="1">Endoplasmic reticulum</location>
    </subcellularLocation>
</comment>
<keyword evidence="3" id="KW-0560">Oxidoreductase</keyword>
<evidence type="ECO:0000313" key="4">
    <source>
        <dbReference type="EMBL" id="ONH31372.1"/>
    </source>
</evidence>
<sequence length="264" mass="27345">MAAFRTHKPHGPWAVVAGASEGLGAAWAEALARRGLHVLAVGRRPEPLQQTAQRLAAKHQVEVRTLAADLAEPGFADRLAAAGSGLEIGTAVYNAAFSFTGPLLDHPPRHAQRLVDVNVRGPLALIHQLAPAMIERRRGTIVLMSSQAGNQGGPGLAAYAASKAFTTSLAESLHAELRPVGVDVLACVAGAVRTPGYAATVGRDAPGTLDPDQVVEAALAGLGRTALVTPGRVNKLATFVLRRLLPRATATAIMGRAVKGFDAP</sequence>
<keyword evidence="5" id="KW-1185">Reference proteome</keyword>
<dbReference type="RefSeq" id="WP_076815428.1">
    <property type="nucleotide sequence ID" value="NZ_MOMC01000016.1"/>
</dbReference>
<dbReference type="STRING" id="1834516.BL253_08840"/>
<dbReference type="AlphaFoldDB" id="A0A1V2IDU9"/>
<dbReference type="PRINTS" id="PR00081">
    <property type="entry name" value="GDHRDH"/>
</dbReference>
<reference evidence="5" key="1">
    <citation type="submission" date="2016-10" db="EMBL/GenBank/DDBJ databases">
        <title>Frankia sp. NRRL B-16386 Genome sequencing.</title>
        <authorList>
            <person name="Ghodhbane-Gtari F."/>
            <person name="Swanson E."/>
            <person name="Gueddou A."/>
            <person name="Hezbri K."/>
            <person name="Ktari K."/>
            <person name="Nouioui I."/>
            <person name="Morris K."/>
            <person name="Simpson S."/>
            <person name="Abebe-Akele F."/>
            <person name="Thomas K."/>
            <person name="Gtari M."/>
            <person name="Tisa L.S."/>
        </authorList>
    </citation>
    <scope>NUCLEOTIDE SEQUENCE [LARGE SCALE GENOMIC DNA]</scope>
    <source>
        <strain evidence="5">NRRL B-16386</strain>
    </source>
</reference>
<dbReference type="PIRSF" id="PIRSF000126">
    <property type="entry name" value="11-beta-HSD1"/>
    <property type="match status" value="1"/>
</dbReference>
<dbReference type="PANTHER" id="PTHR43899">
    <property type="entry name" value="RH59310P"/>
    <property type="match status" value="1"/>
</dbReference>
<evidence type="ECO:0000256" key="1">
    <source>
        <dbReference type="ARBA" id="ARBA00004240"/>
    </source>
</evidence>
<dbReference type="Proteomes" id="UP000188929">
    <property type="component" value="Unassembled WGS sequence"/>
</dbReference>
<evidence type="ECO:0000256" key="3">
    <source>
        <dbReference type="ARBA" id="ARBA00023002"/>
    </source>
</evidence>
<dbReference type="InterPro" id="IPR051019">
    <property type="entry name" value="VLCFA-Steroid_DH"/>
</dbReference>
<comment type="caution">
    <text evidence="4">The sequence shown here is derived from an EMBL/GenBank/DDBJ whole genome shotgun (WGS) entry which is preliminary data.</text>
</comment>
<organism evidence="4 5">
    <name type="scientific">Pseudofrankia asymbiotica</name>
    <dbReference type="NCBI Taxonomy" id="1834516"/>
    <lineage>
        <taxon>Bacteria</taxon>
        <taxon>Bacillati</taxon>
        <taxon>Actinomycetota</taxon>
        <taxon>Actinomycetes</taxon>
        <taxon>Frankiales</taxon>
        <taxon>Frankiaceae</taxon>
        <taxon>Pseudofrankia</taxon>
    </lineage>
</organism>
<dbReference type="PANTHER" id="PTHR43899:SF13">
    <property type="entry name" value="RH59310P"/>
    <property type="match status" value="1"/>
</dbReference>
<dbReference type="InterPro" id="IPR036291">
    <property type="entry name" value="NAD(P)-bd_dom_sf"/>
</dbReference>
<dbReference type="Pfam" id="PF00106">
    <property type="entry name" value="adh_short"/>
    <property type="match status" value="1"/>
</dbReference>
<dbReference type="GO" id="GO:0016491">
    <property type="term" value="F:oxidoreductase activity"/>
    <property type="evidence" value="ECO:0007669"/>
    <property type="project" value="UniProtKB-KW"/>
</dbReference>
<dbReference type="OrthoDB" id="9797538at2"/>